<proteinExistence type="predicted"/>
<organism evidence="3">
    <name type="scientific">Aplanochytrium stocchinoi</name>
    <dbReference type="NCBI Taxonomy" id="215587"/>
    <lineage>
        <taxon>Eukaryota</taxon>
        <taxon>Sar</taxon>
        <taxon>Stramenopiles</taxon>
        <taxon>Bigyra</taxon>
        <taxon>Labyrinthulomycetes</taxon>
        <taxon>Thraustochytrida</taxon>
        <taxon>Thraustochytriidae</taxon>
        <taxon>Aplanochytrium</taxon>
    </lineage>
</organism>
<keyword evidence="2" id="KW-1133">Transmembrane helix</keyword>
<name>A0A7S3PIJ2_9STRA</name>
<sequence length="239" mass="27763">MAVYEHGYGESGPTELEVELEDSLKLEREMKVELELELLKAKEEVTREKMSRLALLTNVETLRKTVQELEIAEDDKTSILSKLKGETENLDTFQKEMGKEAEDSSQRQVTILKNEVEKLKHMYECEFANHQKAKTALESLCNEMQEKVIGTNSKENLNQANDKSEEIANLNKEIREKSKEVQEKTLRVNELEKELQHKKDYVSEICAENKKMKSQGIYIHSLVVLIRVFITYFLLVYLC</sequence>
<evidence type="ECO:0000313" key="3">
    <source>
        <dbReference type="EMBL" id="CAE0440477.1"/>
    </source>
</evidence>
<gene>
    <name evidence="3" type="ORF">ASTO00021_LOCUS10611</name>
</gene>
<keyword evidence="2" id="KW-0472">Membrane</keyword>
<keyword evidence="1" id="KW-0175">Coiled coil</keyword>
<evidence type="ECO:0000256" key="1">
    <source>
        <dbReference type="SAM" id="Coils"/>
    </source>
</evidence>
<keyword evidence="2" id="KW-0812">Transmembrane</keyword>
<feature type="transmembrane region" description="Helical" evidence="2">
    <location>
        <begin position="217"/>
        <end position="238"/>
    </location>
</feature>
<dbReference type="EMBL" id="HBIN01014032">
    <property type="protein sequence ID" value="CAE0440477.1"/>
    <property type="molecule type" value="Transcribed_RNA"/>
</dbReference>
<evidence type="ECO:0000256" key="2">
    <source>
        <dbReference type="SAM" id="Phobius"/>
    </source>
</evidence>
<feature type="coiled-coil region" evidence="1">
    <location>
        <begin position="127"/>
        <end position="201"/>
    </location>
</feature>
<protein>
    <submittedName>
        <fullName evidence="3">Uncharacterized protein</fullName>
    </submittedName>
</protein>
<reference evidence="3" key="1">
    <citation type="submission" date="2021-01" db="EMBL/GenBank/DDBJ databases">
        <authorList>
            <person name="Corre E."/>
            <person name="Pelletier E."/>
            <person name="Niang G."/>
            <person name="Scheremetjew M."/>
            <person name="Finn R."/>
            <person name="Kale V."/>
            <person name="Holt S."/>
            <person name="Cochrane G."/>
            <person name="Meng A."/>
            <person name="Brown T."/>
            <person name="Cohen L."/>
        </authorList>
    </citation>
    <scope>NUCLEOTIDE SEQUENCE</scope>
    <source>
        <strain evidence="3">GSBS06</strain>
    </source>
</reference>
<accession>A0A7S3PIJ2</accession>
<dbReference type="AlphaFoldDB" id="A0A7S3PIJ2"/>